<comment type="caution">
    <text evidence="4">The sequence shown here is derived from an EMBL/GenBank/DDBJ whole genome shotgun (WGS) entry which is preliminary data.</text>
</comment>
<keyword evidence="1" id="KW-0040">ANK repeat</keyword>
<feature type="compositionally biased region" description="Basic and acidic residues" evidence="2">
    <location>
        <begin position="920"/>
        <end position="929"/>
    </location>
</feature>
<feature type="compositionally biased region" description="Polar residues" evidence="2">
    <location>
        <begin position="694"/>
        <end position="711"/>
    </location>
</feature>
<dbReference type="SMART" id="SM01132">
    <property type="entry name" value="DIL"/>
    <property type="match status" value="1"/>
</dbReference>
<dbReference type="Pfam" id="PF13637">
    <property type="entry name" value="Ank_4"/>
    <property type="match status" value="1"/>
</dbReference>
<evidence type="ECO:0000256" key="2">
    <source>
        <dbReference type="SAM" id="MobiDB-lite"/>
    </source>
</evidence>
<reference evidence="4" key="1">
    <citation type="journal article" date="2020" name="Nat. Commun.">
        <title>Large-scale genome sequencing of mycorrhizal fungi provides insights into the early evolution of symbiotic traits.</title>
        <authorList>
            <person name="Miyauchi S."/>
            <person name="Kiss E."/>
            <person name="Kuo A."/>
            <person name="Drula E."/>
            <person name="Kohler A."/>
            <person name="Sanchez-Garcia M."/>
            <person name="Morin E."/>
            <person name="Andreopoulos B."/>
            <person name="Barry K.W."/>
            <person name="Bonito G."/>
            <person name="Buee M."/>
            <person name="Carver A."/>
            <person name="Chen C."/>
            <person name="Cichocki N."/>
            <person name="Clum A."/>
            <person name="Culley D."/>
            <person name="Crous P.W."/>
            <person name="Fauchery L."/>
            <person name="Girlanda M."/>
            <person name="Hayes R.D."/>
            <person name="Keri Z."/>
            <person name="LaButti K."/>
            <person name="Lipzen A."/>
            <person name="Lombard V."/>
            <person name="Magnuson J."/>
            <person name="Maillard F."/>
            <person name="Murat C."/>
            <person name="Nolan M."/>
            <person name="Ohm R.A."/>
            <person name="Pangilinan J."/>
            <person name="Pereira M.F."/>
            <person name="Perotto S."/>
            <person name="Peter M."/>
            <person name="Pfister S."/>
            <person name="Riley R."/>
            <person name="Sitrit Y."/>
            <person name="Stielow J.B."/>
            <person name="Szollosi G."/>
            <person name="Zifcakova L."/>
            <person name="Stursova M."/>
            <person name="Spatafora J.W."/>
            <person name="Tedersoo L."/>
            <person name="Vaario L.M."/>
            <person name="Yamada A."/>
            <person name="Yan M."/>
            <person name="Wang P."/>
            <person name="Xu J."/>
            <person name="Bruns T."/>
            <person name="Baldrian P."/>
            <person name="Vilgalys R."/>
            <person name="Dunand C."/>
            <person name="Henrissat B."/>
            <person name="Grigoriev I.V."/>
            <person name="Hibbett D."/>
            <person name="Nagy L.G."/>
            <person name="Martin F.M."/>
        </authorList>
    </citation>
    <scope>NUCLEOTIDE SEQUENCE</scope>
    <source>
        <strain evidence="4">UP504</strain>
    </source>
</reference>
<dbReference type="PANTHER" id="PTHR16027">
    <property type="entry name" value="DILUTE DOMAIN-CONTAINING PROTEIN YPR089W"/>
    <property type="match status" value="1"/>
</dbReference>
<dbReference type="GO" id="GO:0051020">
    <property type="term" value="F:GTPase binding"/>
    <property type="evidence" value="ECO:0007669"/>
    <property type="project" value="TreeGrafter"/>
</dbReference>
<dbReference type="SUPFAM" id="SSF48403">
    <property type="entry name" value="Ankyrin repeat"/>
    <property type="match status" value="1"/>
</dbReference>
<gene>
    <name evidence="4" type="ORF">BS47DRAFT_1286831</name>
</gene>
<dbReference type="Gene3D" id="1.25.40.20">
    <property type="entry name" value="Ankyrin repeat-containing domain"/>
    <property type="match status" value="1"/>
</dbReference>
<feature type="compositionally biased region" description="Polar residues" evidence="2">
    <location>
        <begin position="902"/>
        <end position="918"/>
    </location>
</feature>
<dbReference type="InterPro" id="IPR037986">
    <property type="entry name" value="Myo5p-like_CBD_DIL"/>
</dbReference>
<dbReference type="InterPro" id="IPR002710">
    <property type="entry name" value="Dilute_dom"/>
</dbReference>
<feature type="compositionally biased region" description="Polar residues" evidence="2">
    <location>
        <begin position="720"/>
        <end position="738"/>
    </location>
</feature>
<organism evidence="4 5">
    <name type="scientific">Hydnum rufescens UP504</name>
    <dbReference type="NCBI Taxonomy" id="1448309"/>
    <lineage>
        <taxon>Eukaryota</taxon>
        <taxon>Fungi</taxon>
        <taxon>Dikarya</taxon>
        <taxon>Basidiomycota</taxon>
        <taxon>Agaricomycotina</taxon>
        <taxon>Agaricomycetes</taxon>
        <taxon>Cantharellales</taxon>
        <taxon>Hydnaceae</taxon>
        <taxon>Hydnum</taxon>
    </lineage>
</organism>
<evidence type="ECO:0000259" key="3">
    <source>
        <dbReference type="PROSITE" id="PS51126"/>
    </source>
</evidence>
<dbReference type="PROSITE" id="PS51126">
    <property type="entry name" value="DILUTE"/>
    <property type="match status" value="1"/>
</dbReference>
<evidence type="ECO:0000313" key="5">
    <source>
        <dbReference type="Proteomes" id="UP000886523"/>
    </source>
</evidence>
<proteinExistence type="predicted"/>
<dbReference type="EMBL" id="MU128911">
    <property type="protein sequence ID" value="KAF9520650.1"/>
    <property type="molecule type" value="Genomic_DNA"/>
</dbReference>
<dbReference type="CDD" id="cd15473">
    <property type="entry name" value="Myo5p-like_CBD_DIL_ANK"/>
    <property type="match status" value="1"/>
</dbReference>
<evidence type="ECO:0000313" key="4">
    <source>
        <dbReference type="EMBL" id="KAF9520650.1"/>
    </source>
</evidence>
<accession>A0A9P6BC55</accession>
<evidence type="ECO:0000256" key="1">
    <source>
        <dbReference type="PROSITE-ProRule" id="PRU00023"/>
    </source>
</evidence>
<feature type="repeat" description="ANK" evidence="1">
    <location>
        <begin position="115"/>
        <end position="147"/>
    </location>
</feature>
<dbReference type="InterPro" id="IPR052072">
    <property type="entry name" value="Vascular_dev_regulator"/>
</dbReference>
<feature type="region of interest" description="Disordered" evidence="2">
    <location>
        <begin position="687"/>
        <end position="742"/>
    </location>
</feature>
<dbReference type="AlphaFoldDB" id="A0A9P6BC55"/>
<dbReference type="InterPro" id="IPR002110">
    <property type="entry name" value="Ankyrin_rpt"/>
</dbReference>
<protein>
    <recommendedName>
        <fullName evidence="3">Dilute domain-containing protein</fullName>
    </recommendedName>
</protein>
<feature type="region of interest" description="Disordered" evidence="2">
    <location>
        <begin position="852"/>
        <end position="929"/>
    </location>
</feature>
<dbReference type="InterPro" id="IPR036770">
    <property type="entry name" value="Ankyrin_rpt-contain_sf"/>
</dbReference>
<feature type="region of interest" description="Disordered" evidence="2">
    <location>
        <begin position="236"/>
        <end position="255"/>
    </location>
</feature>
<dbReference type="OrthoDB" id="426293at2759"/>
<dbReference type="PANTHER" id="PTHR16027:SF6">
    <property type="entry name" value="DILUTE DOMAIN-CONTAINING PROTEIN"/>
    <property type="match status" value="1"/>
</dbReference>
<dbReference type="Pfam" id="PF01843">
    <property type="entry name" value="DIL"/>
    <property type="match status" value="1"/>
</dbReference>
<keyword evidence="5" id="KW-1185">Reference proteome</keyword>
<dbReference type="PROSITE" id="PS50088">
    <property type="entry name" value="ANK_REPEAT"/>
    <property type="match status" value="1"/>
</dbReference>
<feature type="compositionally biased region" description="Basic and acidic residues" evidence="2">
    <location>
        <begin position="867"/>
        <end position="876"/>
    </location>
</feature>
<name>A0A9P6BC55_9AGAM</name>
<feature type="domain" description="Dilute" evidence="3">
    <location>
        <begin position="325"/>
        <end position="667"/>
    </location>
</feature>
<dbReference type="Proteomes" id="UP000886523">
    <property type="component" value="Unassembled WGS sequence"/>
</dbReference>
<sequence>MDWAELDLSPPYPTVVSLLPQLANKAFTSDQRRSLVKHALGRANLFADLPLLTFVLQHPLSKDLVDLTIQDEDGLNIISQSIVCFGEESDRNVDREECIRLLIVHGVSIDTPDNIGWTPLHHAALFAPPTLVAYLVTHGASPLATSHKSLTPLDVITSYQPIPNRQDVALVLQDAMQESGWDGSPLEIRRQRRNRQREAKQAQTAKRIGEWDRIGRVLGMRHRWWGSVEDEFNFEEEDDGPFLENDEDVEDDDPPDSVYTPPHDYTSMLVFSLSSLPSILQSIIVEAEPVLHPIARRSAPANAIYLLARFACLECDISWFDALLTSSVDRIEEVVYVNRQEDMAHLAFWLYNSTLLLHLLRCDRDLYDMCDALDLFSLMEELVNAIYVFIIRGTERRIDSLIDAALLDHSPLASEFESIQFESDWAFIRSLTPKRKHVSTNSQSNSSSLSSAYDHSSPASTVKSSFATMRPSSPSSSPSASVFNSFKQTVARSSHPSLSSVFPPGSPSPRPQLTTITPSAITSILSSVYSLLTVFNLNPAIIIQAHTQVMYWISCETFNRILTRRKYLCRSRAVQIGLNLSVLEEWVGSVGLPSGVCAHFQSVRELITWLQCHSSIEQFMALVDTIQTMRSLNPLQMRRAVRDYRYEVMEGRMTEECVQYLAQLQKDWERRRVKLGVEALRKEIGERNRDRADSVTSGMSGNTFDTSSHSLSIPDDARSETQSMASWSASRRTETQQAVDGLFDRNRLKNEWTAPSPPEVLGELLDSTYMLPISLPSDPELLATWPGPSVEYIIEQEGKLRKRQSEDLSPGERIRSASRASVGNRGEMQWRLRSQTMRAVLPELVDWVDGGVRVRPPEMDDIDDGDDGRNAHREEQDGLEAMPPSDAFTSALLQRRQARVSRASTGADTVVPSSNGRESLTPERPRTRM</sequence>